<accession>A0A0A3BCN7</accession>
<evidence type="ECO:0000313" key="2">
    <source>
        <dbReference type="EMBL" id="KGQ71284.1"/>
    </source>
</evidence>
<dbReference type="AlphaFoldDB" id="A0A0A3BCN7"/>
<feature type="transmembrane region" description="Helical" evidence="1">
    <location>
        <begin position="73"/>
        <end position="96"/>
    </location>
</feature>
<evidence type="ECO:0000313" key="3">
    <source>
        <dbReference type="Proteomes" id="UP000030380"/>
    </source>
</evidence>
<dbReference type="RefSeq" id="WP_034613457.1">
    <property type="nucleotide sequence ID" value="NZ_JSUM01000003.1"/>
</dbReference>
<evidence type="ECO:0000256" key="1">
    <source>
        <dbReference type="SAM" id="Phobius"/>
    </source>
</evidence>
<feature type="transmembrane region" description="Helical" evidence="1">
    <location>
        <begin position="12"/>
        <end position="35"/>
    </location>
</feature>
<keyword evidence="3" id="KW-1185">Reference proteome</keyword>
<keyword evidence="1" id="KW-0472">Membrane</keyword>
<dbReference type="STRING" id="505317.OA57_03420"/>
<organism evidence="2 3">
    <name type="scientific">Chelonobacter oris</name>
    <dbReference type="NCBI Taxonomy" id="505317"/>
    <lineage>
        <taxon>Bacteria</taxon>
        <taxon>Pseudomonadati</taxon>
        <taxon>Pseudomonadota</taxon>
        <taxon>Gammaproteobacteria</taxon>
        <taxon>Pasteurellales</taxon>
        <taxon>Pasteurellaceae</taxon>
        <taxon>Chelonobacter</taxon>
    </lineage>
</organism>
<feature type="transmembrane region" description="Helical" evidence="1">
    <location>
        <begin position="41"/>
        <end position="61"/>
    </location>
</feature>
<keyword evidence="1" id="KW-1133">Transmembrane helix</keyword>
<dbReference type="Pfam" id="PF10063">
    <property type="entry name" value="DUF2301"/>
    <property type="match status" value="1"/>
</dbReference>
<dbReference type="OrthoDB" id="8447652at2"/>
<keyword evidence="1" id="KW-0812">Transmembrane</keyword>
<sequence length="168" mass="18934">MADPHIRSPMDFWDYLTVILYRSGFVVAVPAVGLLPYYPDWATKGVLLAAVLCASSLHIYLKHFRLLLQLATWVAAVCFVFGQPLLGLGAAFFTLGGLCYKEYFCFRVFALNLQPLFFAVFWFTLAFQATVPAQVLSAIIALLMLVLSIKKWLMPLHFDIGDKSKYQV</sequence>
<dbReference type="Proteomes" id="UP000030380">
    <property type="component" value="Unassembled WGS sequence"/>
</dbReference>
<reference evidence="2 3" key="1">
    <citation type="submission" date="2014-11" db="EMBL/GenBank/DDBJ databases">
        <title>Draft genome sequence of Chelonobacter oris 1662T, associated with respiratory disease in Hermann's Tortoises.</title>
        <authorList>
            <person name="Kudirkiene E."/>
            <person name="Hansen M.J."/>
            <person name="Bojesen A.M."/>
        </authorList>
    </citation>
    <scope>NUCLEOTIDE SEQUENCE [LARGE SCALE GENOMIC DNA]</scope>
    <source>
        <strain evidence="2 3">1662</strain>
    </source>
</reference>
<feature type="transmembrane region" description="Helical" evidence="1">
    <location>
        <begin position="116"/>
        <end position="147"/>
    </location>
</feature>
<proteinExistence type="predicted"/>
<gene>
    <name evidence="2" type="ORF">OA57_03420</name>
</gene>
<dbReference type="EMBL" id="JSUM01000003">
    <property type="protein sequence ID" value="KGQ71284.1"/>
    <property type="molecule type" value="Genomic_DNA"/>
</dbReference>
<comment type="caution">
    <text evidence="2">The sequence shown here is derived from an EMBL/GenBank/DDBJ whole genome shotgun (WGS) entry which is preliminary data.</text>
</comment>
<protein>
    <submittedName>
        <fullName evidence="2">Membrane protein</fullName>
    </submittedName>
</protein>
<dbReference type="InterPro" id="IPR019275">
    <property type="entry name" value="DUF2301"/>
</dbReference>
<name>A0A0A3BCN7_9PAST</name>